<keyword evidence="12" id="KW-0865">Zymogen</keyword>
<keyword evidence="7 15" id="KW-0732">Signal</keyword>
<feature type="active site" description="Proton donor/acceptor" evidence="14">
    <location>
        <position position="372"/>
    </location>
</feature>
<comment type="similarity">
    <text evidence="3 14">Belongs to the peptidase M14 family.</text>
</comment>
<protein>
    <recommendedName>
        <fullName evidence="16">Peptidase M14 domain-containing protein</fullName>
    </recommendedName>
</protein>
<evidence type="ECO:0000256" key="14">
    <source>
        <dbReference type="PROSITE-ProRule" id="PRU01379"/>
    </source>
</evidence>
<evidence type="ECO:0000256" key="10">
    <source>
        <dbReference type="ARBA" id="ARBA00023026"/>
    </source>
</evidence>
<evidence type="ECO:0000256" key="12">
    <source>
        <dbReference type="ARBA" id="ARBA00023145"/>
    </source>
</evidence>
<dbReference type="InterPro" id="IPR057246">
    <property type="entry name" value="CARBOXYPEPT_ZN_1"/>
</dbReference>
<feature type="signal peptide" evidence="15">
    <location>
        <begin position="1"/>
        <end position="20"/>
    </location>
</feature>
<comment type="cofactor">
    <cofactor evidence="1">
        <name>Zn(2+)</name>
        <dbReference type="ChEBI" id="CHEBI:29105"/>
    </cofactor>
</comment>
<keyword evidence="5" id="KW-0645">Protease</keyword>
<dbReference type="PANTHER" id="PTHR11705">
    <property type="entry name" value="PROTEASE FAMILY M14 CARBOXYPEPTIDASE A,B"/>
    <property type="match status" value="1"/>
</dbReference>
<dbReference type="PROSITE" id="PS52035">
    <property type="entry name" value="PEPTIDASE_M14"/>
    <property type="match status" value="1"/>
</dbReference>
<feature type="domain" description="Peptidase M14" evidence="16">
    <location>
        <begin position="112"/>
        <end position="406"/>
    </location>
</feature>
<dbReference type="SUPFAM" id="SSF54897">
    <property type="entry name" value="Protease propeptides/inhibitors"/>
    <property type="match status" value="1"/>
</dbReference>
<evidence type="ECO:0000256" key="6">
    <source>
        <dbReference type="ARBA" id="ARBA00022723"/>
    </source>
</evidence>
<evidence type="ECO:0000256" key="8">
    <source>
        <dbReference type="ARBA" id="ARBA00022801"/>
    </source>
</evidence>
<organism evidence="17 18">
    <name type="scientific">Clytia hemisphaerica</name>
    <dbReference type="NCBI Taxonomy" id="252671"/>
    <lineage>
        <taxon>Eukaryota</taxon>
        <taxon>Metazoa</taxon>
        <taxon>Cnidaria</taxon>
        <taxon>Hydrozoa</taxon>
        <taxon>Hydroidolina</taxon>
        <taxon>Leptothecata</taxon>
        <taxon>Obeliida</taxon>
        <taxon>Clytiidae</taxon>
        <taxon>Clytia</taxon>
    </lineage>
</organism>
<feature type="chain" id="PRO_5029794185" description="Peptidase M14 domain-containing protein" evidence="15">
    <location>
        <begin position="21"/>
        <end position="407"/>
    </location>
</feature>
<dbReference type="RefSeq" id="XP_066930210.1">
    <property type="nucleotide sequence ID" value="XM_067074109.1"/>
</dbReference>
<comment type="function">
    <text evidence="2">Extracellular metalloprotease that contributes to pathogenicity.</text>
</comment>
<keyword evidence="13" id="KW-1015">Disulfide bond</keyword>
<keyword evidence="8" id="KW-0378">Hydrolase</keyword>
<evidence type="ECO:0000256" key="1">
    <source>
        <dbReference type="ARBA" id="ARBA00001947"/>
    </source>
</evidence>
<sequence>MWKYLLTFGILAAGIERLEGAKSKVLRIKPTNEEQIDVLLDLIDIYHLDVWKSTQLPKPTFDILVKNAKVEKSLHEEHIPYNVMVHDVDKLMENEQKSNQKLAFSSGYDYSKYGTWDEILSEIKNLANIHSNKASLFNVGKTFEKRDQIGIKITNGDGNDKPVIWVDGGIHAREWISPASVIYLVKQLLTSDSDTIKSALSKYDFHILPVFNIDGFVYTHKSKETRLWRKTRTKSGYKCIGVDPNRNWGSHFGGKGTSDDPCSNIYHGKYAFSEISVQNVATYLANLPHLKAYWNVHAYSNLVLTPWSYTTELPKDYEEIKRVGDVYAKEVVKRYGTKYTVGPPGEILYPVGGGSIDWTYEALGVIYSYALELRDNGKYGFLLPTDQIIPCAEEFTDALIASVLAMK</sequence>
<evidence type="ECO:0000256" key="2">
    <source>
        <dbReference type="ARBA" id="ARBA00003091"/>
    </source>
</evidence>
<evidence type="ECO:0000256" key="4">
    <source>
        <dbReference type="ARBA" id="ARBA00022645"/>
    </source>
</evidence>
<dbReference type="GeneID" id="136817793"/>
<dbReference type="GO" id="GO:0008270">
    <property type="term" value="F:zinc ion binding"/>
    <property type="evidence" value="ECO:0007669"/>
    <property type="project" value="InterPro"/>
</dbReference>
<dbReference type="OrthoDB" id="3626597at2759"/>
<evidence type="ECO:0000259" key="16">
    <source>
        <dbReference type="PROSITE" id="PS52035"/>
    </source>
</evidence>
<dbReference type="Proteomes" id="UP000594262">
    <property type="component" value="Unplaced"/>
</dbReference>
<dbReference type="GO" id="GO:0005615">
    <property type="term" value="C:extracellular space"/>
    <property type="evidence" value="ECO:0007669"/>
    <property type="project" value="TreeGrafter"/>
</dbReference>
<evidence type="ECO:0000256" key="15">
    <source>
        <dbReference type="SAM" id="SignalP"/>
    </source>
</evidence>
<keyword evidence="11" id="KW-0482">Metalloprotease</keyword>
<dbReference type="InterPro" id="IPR000834">
    <property type="entry name" value="Peptidase_M14"/>
</dbReference>
<dbReference type="Gene3D" id="3.30.70.340">
    <property type="entry name" value="Metallocarboxypeptidase-like"/>
    <property type="match status" value="1"/>
</dbReference>
<dbReference type="FunFam" id="3.40.630.10:FF:000001">
    <property type="entry name" value="Carboxypeptidase B"/>
    <property type="match status" value="1"/>
</dbReference>
<evidence type="ECO:0000313" key="17">
    <source>
        <dbReference type="EnsemblMetazoa" id="CLYHEMP002785.1"/>
    </source>
</evidence>
<proteinExistence type="inferred from homology"/>
<evidence type="ECO:0000256" key="9">
    <source>
        <dbReference type="ARBA" id="ARBA00022833"/>
    </source>
</evidence>
<dbReference type="EnsemblMetazoa" id="CLYHEMT002785.1">
    <property type="protein sequence ID" value="CLYHEMP002785.1"/>
    <property type="gene ID" value="CLYHEMG002785"/>
</dbReference>
<keyword evidence="10" id="KW-0843">Virulence</keyword>
<name>A0A7M5V5I9_9CNID</name>
<dbReference type="PROSITE" id="PS00132">
    <property type="entry name" value="CARBOXYPEPT_ZN_1"/>
    <property type="match status" value="1"/>
</dbReference>
<dbReference type="PRINTS" id="PR00765">
    <property type="entry name" value="CRBOXYPTASEA"/>
</dbReference>
<dbReference type="InterPro" id="IPR036990">
    <property type="entry name" value="M14A-like_propep"/>
</dbReference>
<dbReference type="PANTHER" id="PTHR11705:SF143">
    <property type="entry name" value="SLL0236 PROTEIN"/>
    <property type="match status" value="1"/>
</dbReference>
<reference evidence="17" key="1">
    <citation type="submission" date="2021-01" db="UniProtKB">
        <authorList>
            <consortium name="EnsemblMetazoa"/>
        </authorList>
    </citation>
    <scope>IDENTIFICATION</scope>
</reference>
<dbReference type="Gene3D" id="3.40.630.10">
    <property type="entry name" value="Zn peptidases"/>
    <property type="match status" value="1"/>
</dbReference>
<dbReference type="GO" id="GO:0004181">
    <property type="term" value="F:metallocarboxypeptidase activity"/>
    <property type="evidence" value="ECO:0007669"/>
    <property type="project" value="InterPro"/>
</dbReference>
<dbReference type="Pfam" id="PF02244">
    <property type="entry name" value="Propep_M14"/>
    <property type="match status" value="1"/>
</dbReference>
<evidence type="ECO:0000256" key="3">
    <source>
        <dbReference type="ARBA" id="ARBA00005988"/>
    </source>
</evidence>
<dbReference type="InterPro" id="IPR003146">
    <property type="entry name" value="M14A_act_pep"/>
</dbReference>
<keyword evidence="6" id="KW-0479">Metal-binding</keyword>
<evidence type="ECO:0000256" key="5">
    <source>
        <dbReference type="ARBA" id="ARBA00022670"/>
    </source>
</evidence>
<keyword evidence="9" id="KW-0862">Zinc</keyword>
<evidence type="ECO:0000256" key="11">
    <source>
        <dbReference type="ARBA" id="ARBA00023049"/>
    </source>
</evidence>
<dbReference type="AlphaFoldDB" id="A0A7M5V5I9"/>
<keyword evidence="18" id="KW-1185">Reference proteome</keyword>
<dbReference type="GO" id="GO:0006508">
    <property type="term" value="P:proteolysis"/>
    <property type="evidence" value="ECO:0007669"/>
    <property type="project" value="UniProtKB-KW"/>
</dbReference>
<dbReference type="CDD" id="cd03860">
    <property type="entry name" value="M14_CP_A-B_like"/>
    <property type="match status" value="1"/>
</dbReference>
<evidence type="ECO:0000256" key="13">
    <source>
        <dbReference type="ARBA" id="ARBA00023157"/>
    </source>
</evidence>
<dbReference type="SMART" id="SM00631">
    <property type="entry name" value="Zn_pept"/>
    <property type="match status" value="1"/>
</dbReference>
<evidence type="ECO:0000313" key="18">
    <source>
        <dbReference type="Proteomes" id="UP000594262"/>
    </source>
</evidence>
<accession>A0A7M5V5I9</accession>
<keyword evidence="4" id="KW-0121">Carboxypeptidase</keyword>
<dbReference type="Pfam" id="PF00246">
    <property type="entry name" value="Peptidase_M14"/>
    <property type="match status" value="1"/>
</dbReference>
<evidence type="ECO:0000256" key="7">
    <source>
        <dbReference type="ARBA" id="ARBA00022729"/>
    </source>
</evidence>
<dbReference type="SUPFAM" id="SSF53187">
    <property type="entry name" value="Zn-dependent exopeptidases"/>
    <property type="match status" value="1"/>
</dbReference>